<sequence>MLNFFMRIPTVRSLSFNLSDNRMHVPITSMLSEKILPNLANLEFSLCAPGVVSDICGYTLYRRHITEVDVPKNFREVRAESTMIIPNVALGRTWRGRVVPYWKEMRKLERVVLGTWRSRECLDEYQGQECVNDSSEVRKLVETLERDGLVFEFPVEFVD</sequence>
<name>A0A369JQJ4_HYPMA</name>
<dbReference type="InParanoid" id="A0A369JQJ4"/>
<dbReference type="AlphaFoldDB" id="A0A369JQJ4"/>
<proteinExistence type="predicted"/>
<evidence type="ECO:0000313" key="2">
    <source>
        <dbReference type="Proteomes" id="UP000076154"/>
    </source>
</evidence>
<gene>
    <name evidence="1" type="ORF">Hypma_008322</name>
</gene>
<reference evidence="1" key="1">
    <citation type="submission" date="2018-04" db="EMBL/GenBank/DDBJ databases">
        <title>Whole genome sequencing of Hypsizygus marmoreus.</title>
        <authorList>
            <person name="Choi I.-G."/>
            <person name="Min B."/>
            <person name="Kim J.-G."/>
            <person name="Kim S."/>
            <person name="Oh Y.-L."/>
            <person name="Kong W.-S."/>
            <person name="Park H."/>
            <person name="Jeong J."/>
            <person name="Song E.-S."/>
        </authorList>
    </citation>
    <scope>NUCLEOTIDE SEQUENCE [LARGE SCALE GENOMIC DNA]</scope>
    <source>
        <strain evidence="1">51987-8</strain>
    </source>
</reference>
<comment type="caution">
    <text evidence="1">The sequence shown here is derived from an EMBL/GenBank/DDBJ whole genome shotgun (WGS) entry which is preliminary data.</text>
</comment>
<dbReference type="EMBL" id="LUEZ02000043">
    <property type="protein sequence ID" value="RDB24549.1"/>
    <property type="molecule type" value="Genomic_DNA"/>
</dbReference>
<accession>A0A369JQJ4</accession>
<dbReference type="Proteomes" id="UP000076154">
    <property type="component" value="Unassembled WGS sequence"/>
</dbReference>
<protein>
    <submittedName>
        <fullName evidence="1">Uncharacterized protein</fullName>
    </submittedName>
</protein>
<organism evidence="1 2">
    <name type="scientific">Hypsizygus marmoreus</name>
    <name type="common">White beech mushroom</name>
    <name type="synonym">Agaricus marmoreus</name>
    <dbReference type="NCBI Taxonomy" id="39966"/>
    <lineage>
        <taxon>Eukaryota</taxon>
        <taxon>Fungi</taxon>
        <taxon>Dikarya</taxon>
        <taxon>Basidiomycota</taxon>
        <taxon>Agaricomycotina</taxon>
        <taxon>Agaricomycetes</taxon>
        <taxon>Agaricomycetidae</taxon>
        <taxon>Agaricales</taxon>
        <taxon>Tricholomatineae</taxon>
        <taxon>Lyophyllaceae</taxon>
        <taxon>Hypsizygus</taxon>
    </lineage>
</organism>
<keyword evidence="2" id="KW-1185">Reference proteome</keyword>
<evidence type="ECO:0000313" key="1">
    <source>
        <dbReference type="EMBL" id="RDB24549.1"/>
    </source>
</evidence>